<dbReference type="OrthoDB" id="2750929at2759"/>
<accession>A0A4Y9Y938</accession>
<dbReference type="Proteomes" id="UP000298327">
    <property type="component" value="Unassembled WGS sequence"/>
</dbReference>
<protein>
    <submittedName>
        <fullName evidence="1">Uncharacterized protein</fullName>
    </submittedName>
</protein>
<dbReference type="AlphaFoldDB" id="A0A4Y9Y938"/>
<dbReference type="EMBL" id="SEOQ01000644">
    <property type="protein sequence ID" value="TFY59034.1"/>
    <property type="molecule type" value="Genomic_DNA"/>
</dbReference>
<keyword evidence="2" id="KW-1185">Reference proteome</keyword>
<evidence type="ECO:0000313" key="2">
    <source>
        <dbReference type="Proteomes" id="UP000298327"/>
    </source>
</evidence>
<sequence length="119" mass="13089">MVASEYTAFENPFLQPGRRPYFNGTMICCLERSPLPEHADLRVLVIKVLKITDPLVPLAPLPPERAMDVPVEGALVSQEGSPHLVRVYGSRPLRQLLLDAEAASASDSAPPERLFKVDV</sequence>
<reference evidence="1 2" key="1">
    <citation type="submission" date="2019-02" db="EMBL/GenBank/DDBJ databases">
        <title>Genome sequencing of the rare red list fungi Dentipellis fragilis.</title>
        <authorList>
            <person name="Buettner E."/>
            <person name="Kellner H."/>
        </authorList>
    </citation>
    <scope>NUCLEOTIDE SEQUENCE [LARGE SCALE GENOMIC DNA]</scope>
    <source>
        <strain evidence="1 2">DSM 105465</strain>
    </source>
</reference>
<evidence type="ECO:0000313" key="1">
    <source>
        <dbReference type="EMBL" id="TFY59034.1"/>
    </source>
</evidence>
<gene>
    <name evidence="1" type="ORF">EVG20_g7940</name>
</gene>
<name>A0A4Y9Y938_9AGAM</name>
<organism evidence="1 2">
    <name type="scientific">Dentipellis fragilis</name>
    <dbReference type="NCBI Taxonomy" id="205917"/>
    <lineage>
        <taxon>Eukaryota</taxon>
        <taxon>Fungi</taxon>
        <taxon>Dikarya</taxon>
        <taxon>Basidiomycota</taxon>
        <taxon>Agaricomycotina</taxon>
        <taxon>Agaricomycetes</taxon>
        <taxon>Russulales</taxon>
        <taxon>Hericiaceae</taxon>
        <taxon>Dentipellis</taxon>
    </lineage>
</organism>
<proteinExistence type="predicted"/>
<comment type="caution">
    <text evidence="1">The sequence shown here is derived from an EMBL/GenBank/DDBJ whole genome shotgun (WGS) entry which is preliminary data.</text>
</comment>